<evidence type="ECO:0000313" key="4">
    <source>
        <dbReference type="EMBL" id="MBB5434494.1"/>
    </source>
</evidence>
<dbReference type="Pfam" id="PF00440">
    <property type="entry name" value="TetR_N"/>
    <property type="match status" value="1"/>
</dbReference>
<proteinExistence type="predicted"/>
<evidence type="ECO:0000259" key="3">
    <source>
        <dbReference type="PROSITE" id="PS50977"/>
    </source>
</evidence>
<organism evidence="4 5">
    <name type="scientific">Nocardiopsis composta</name>
    <dbReference type="NCBI Taxonomy" id="157465"/>
    <lineage>
        <taxon>Bacteria</taxon>
        <taxon>Bacillati</taxon>
        <taxon>Actinomycetota</taxon>
        <taxon>Actinomycetes</taxon>
        <taxon>Streptosporangiales</taxon>
        <taxon>Nocardiopsidaceae</taxon>
        <taxon>Nocardiopsis</taxon>
    </lineage>
</organism>
<keyword evidence="1 2" id="KW-0238">DNA-binding</keyword>
<gene>
    <name evidence="4" type="ORF">HDA36_004578</name>
</gene>
<evidence type="ECO:0000256" key="2">
    <source>
        <dbReference type="PROSITE-ProRule" id="PRU00335"/>
    </source>
</evidence>
<evidence type="ECO:0000313" key="5">
    <source>
        <dbReference type="Proteomes" id="UP000572635"/>
    </source>
</evidence>
<dbReference type="Gene3D" id="1.10.357.10">
    <property type="entry name" value="Tetracycline Repressor, domain 2"/>
    <property type="match status" value="1"/>
</dbReference>
<dbReference type="PANTHER" id="PTHR30055:SF219">
    <property type="entry name" value="TRANSCRIPTIONAL REGULATORY PROTEIN"/>
    <property type="match status" value="1"/>
</dbReference>
<protein>
    <submittedName>
        <fullName evidence="4">AcrR family transcriptional regulator</fullName>
    </submittedName>
</protein>
<reference evidence="4 5" key="1">
    <citation type="submission" date="2020-08" db="EMBL/GenBank/DDBJ databases">
        <title>Sequencing the genomes of 1000 actinobacteria strains.</title>
        <authorList>
            <person name="Klenk H.-P."/>
        </authorList>
    </citation>
    <scope>NUCLEOTIDE SEQUENCE [LARGE SCALE GENOMIC DNA]</scope>
    <source>
        <strain evidence="4 5">DSM 44551</strain>
    </source>
</reference>
<dbReference type="InterPro" id="IPR001647">
    <property type="entry name" value="HTH_TetR"/>
</dbReference>
<dbReference type="GO" id="GO:0003700">
    <property type="term" value="F:DNA-binding transcription factor activity"/>
    <property type="evidence" value="ECO:0007669"/>
    <property type="project" value="TreeGrafter"/>
</dbReference>
<dbReference type="InterPro" id="IPR009057">
    <property type="entry name" value="Homeodomain-like_sf"/>
</dbReference>
<dbReference type="RefSeq" id="WP_184395147.1">
    <property type="nucleotide sequence ID" value="NZ_BAAAJD010000122.1"/>
</dbReference>
<feature type="domain" description="HTH tetR-type" evidence="3">
    <location>
        <begin position="1"/>
        <end position="61"/>
    </location>
</feature>
<sequence length="191" mass="20396">MGHKEQLLEGAKQCLYAKGYARTTARDIVAASGANLASIGYHYGSKEALLTAAMVDAVGEWADRVTGSLRVERSDPMGRFEEVMNRLAGSYPGARTMVAANFEALAQLDHRPELRDQLVEAHAIARRSLVALVLDTPEEEVAEEQESGLGSLLLALIPGTMAMFLVDPGSTPDGTRLAEGVRSLAGAEARD</sequence>
<dbReference type="SUPFAM" id="SSF46689">
    <property type="entry name" value="Homeodomain-like"/>
    <property type="match status" value="1"/>
</dbReference>
<dbReference type="PROSITE" id="PS50977">
    <property type="entry name" value="HTH_TETR_2"/>
    <property type="match status" value="1"/>
</dbReference>
<feature type="DNA-binding region" description="H-T-H motif" evidence="2">
    <location>
        <begin position="24"/>
        <end position="43"/>
    </location>
</feature>
<evidence type="ECO:0000256" key="1">
    <source>
        <dbReference type="ARBA" id="ARBA00023125"/>
    </source>
</evidence>
<accession>A0A7W8QQ91</accession>
<dbReference type="AlphaFoldDB" id="A0A7W8QQ91"/>
<dbReference type="EMBL" id="JACHDB010000001">
    <property type="protein sequence ID" value="MBB5434494.1"/>
    <property type="molecule type" value="Genomic_DNA"/>
</dbReference>
<dbReference type="PANTHER" id="PTHR30055">
    <property type="entry name" value="HTH-TYPE TRANSCRIPTIONAL REGULATOR RUTR"/>
    <property type="match status" value="1"/>
</dbReference>
<dbReference type="InterPro" id="IPR050109">
    <property type="entry name" value="HTH-type_TetR-like_transc_reg"/>
</dbReference>
<dbReference type="Proteomes" id="UP000572635">
    <property type="component" value="Unassembled WGS sequence"/>
</dbReference>
<dbReference type="PRINTS" id="PR00455">
    <property type="entry name" value="HTHTETR"/>
</dbReference>
<name>A0A7W8QQ91_9ACTN</name>
<keyword evidence="5" id="KW-1185">Reference proteome</keyword>
<comment type="caution">
    <text evidence="4">The sequence shown here is derived from an EMBL/GenBank/DDBJ whole genome shotgun (WGS) entry which is preliminary data.</text>
</comment>
<dbReference type="GO" id="GO:0000976">
    <property type="term" value="F:transcription cis-regulatory region binding"/>
    <property type="evidence" value="ECO:0007669"/>
    <property type="project" value="TreeGrafter"/>
</dbReference>